<keyword evidence="3 6" id="KW-1133">Transmembrane helix</keyword>
<protein>
    <submittedName>
        <fullName evidence="7">Uncharacterized protein</fullName>
    </submittedName>
</protein>
<dbReference type="PANTHER" id="PTHR15549:SF6">
    <property type="entry name" value="MID2 DOMAIN-CONTAINING PROTEIN"/>
    <property type="match status" value="1"/>
</dbReference>
<feature type="compositionally biased region" description="Polar residues" evidence="5">
    <location>
        <begin position="42"/>
        <end position="70"/>
    </location>
</feature>
<feature type="transmembrane region" description="Helical" evidence="6">
    <location>
        <begin position="128"/>
        <end position="151"/>
    </location>
</feature>
<feature type="compositionally biased region" description="Pro residues" evidence="5">
    <location>
        <begin position="230"/>
        <end position="243"/>
    </location>
</feature>
<feature type="compositionally biased region" description="Basic and acidic residues" evidence="5">
    <location>
        <begin position="276"/>
        <end position="287"/>
    </location>
</feature>
<dbReference type="InterPro" id="IPR051694">
    <property type="entry name" value="Immunoregulatory_rcpt-like"/>
</dbReference>
<reference evidence="7 8" key="1">
    <citation type="journal article" date="2024" name="IMA Fungus">
        <title>IMA Genome - F19 : A genome assembly and annotation guide to empower mycologists, including annotated draft genome sequences of Ceratocystis pirilliformis, Diaporthe australafricana, Fusarium ophioides, Paecilomyces lecythidis, and Sporothrix stenoceras.</title>
        <authorList>
            <person name="Aylward J."/>
            <person name="Wilson A.M."/>
            <person name="Visagie C.M."/>
            <person name="Spraker J."/>
            <person name="Barnes I."/>
            <person name="Buitendag C."/>
            <person name="Ceriani C."/>
            <person name="Del Mar Angel L."/>
            <person name="du Plessis D."/>
            <person name="Fuchs T."/>
            <person name="Gasser K."/>
            <person name="Kramer D."/>
            <person name="Li W."/>
            <person name="Munsamy K."/>
            <person name="Piso A."/>
            <person name="Price J.L."/>
            <person name="Sonnekus B."/>
            <person name="Thomas C."/>
            <person name="van der Nest A."/>
            <person name="van Dijk A."/>
            <person name="van Heerden A."/>
            <person name="van Vuuren N."/>
            <person name="Yilmaz N."/>
            <person name="Duong T.A."/>
            <person name="van der Merwe N.A."/>
            <person name="Wingfield M.J."/>
            <person name="Wingfield B.D."/>
        </authorList>
    </citation>
    <scope>NUCLEOTIDE SEQUENCE [LARGE SCALE GENOMIC DNA]</scope>
    <source>
        <strain evidence="7 8">CMW 18167</strain>
    </source>
</reference>
<dbReference type="PANTHER" id="PTHR15549">
    <property type="entry name" value="PAIRED IMMUNOGLOBULIN-LIKE TYPE 2 RECEPTOR"/>
    <property type="match status" value="1"/>
</dbReference>
<keyword evidence="2 6" id="KW-0812">Transmembrane</keyword>
<evidence type="ECO:0000313" key="7">
    <source>
        <dbReference type="EMBL" id="KAL1880343.1"/>
    </source>
</evidence>
<evidence type="ECO:0000256" key="4">
    <source>
        <dbReference type="ARBA" id="ARBA00023136"/>
    </source>
</evidence>
<evidence type="ECO:0000313" key="8">
    <source>
        <dbReference type="Proteomes" id="UP001583193"/>
    </source>
</evidence>
<feature type="compositionally biased region" description="Low complexity" evidence="5">
    <location>
        <begin position="71"/>
        <end position="110"/>
    </location>
</feature>
<keyword evidence="8" id="KW-1185">Reference proteome</keyword>
<keyword evidence="4 6" id="KW-0472">Membrane</keyword>
<evidence type="ECO:0000256" key="2">
    <source>
        <dbReference type="ARBA" id="ARBA00022692"/>
    </source>
</evidence>
<proteinExistence type="predicted"/>
<sequence>MDSESLTSAFGEPDTTTDQAPYCEGFPRSPCWRNPTVSSDTALSLESTATTPTESLETFSSAPETVSHSFPSLTTAPSVTSSASTVGLETPTTTAITSTTAPVPTTEASSQETAYIDSSSHTNPKTTIAIVVPVVVGSIIIIAAIVAFLFWRRRRKMKTNNDSQAALGTEMSREAGPVFLPSNDRDIGQLDAPFRSDPAFRESVLPDYQHHNTSTPILNMGSEITLMNSAPPPSNVPSPPPPRYSTISPRENGQLHSDDRHSVLTIENLAALHGWEGSEDREERNLRGEGVGSFFRDPSDGTSTISAVSDIDSPTARRHGNGDEDSIVSSLGDEHRGGIGRDEINRR</sequence>
<feature type="compositionally biased region" description="Polar residues" evidence="5">
    <location>
        <begin position="1"/>
        <end position="19"/>
    </location>
</feature>
<dbReference type="Proteomes" id="UP001583193">
    <property type="component" value="Unassembled WGS sequence"/>
</dbReference>
<evidence type="ECO:0000256" key="5">
    <source>
        <dbReference type="SAM" id="MobiDB-lite"/>
    </source>
</evidence>
<feature type="compositionally biased region" description="Basic and acidic residues" evidence="5">
    <location>
        <begin position="332"/>
        <end position="347"/>
    </location>
</feature>
<comment type="subcellular location">
    <subcellularLocation>
        <location evidence="1">Membrane</location>
        <topology evidence="1">Single-pass membrane protein</topology>
    </subcellularLocation>
</comment>
<comment type="caution">
    <text evidence="7">The sequence shown here is derived from an EMBL/GenBank/DDBJ whole genome shotgun (WGS) entry which is preliminary data.</text>
</comment>
<name>A0ABR3XWF3_9EURO</name>
<evidence type="ECO:0000256" key="6">
    <source>
        <dbReference type="SAM" id="Phobius"/>
    </source>
</evidence>
<gene>
    <name evidence="7" type="ORF">Plec18167_003747</name>
</gene>
<feature type="region of interest" description="Disordered" evidence="5">
    <location>
        <begin position="1"/>
        <end position="29"/>
    </location>
</feature>
<organism evidence="7 8">
    <name type="scientific">Paecilomyces lecythidis</name>
    <dbReference type="NCBI Taxonomy" id="3004212"/>
    <lineage>
        <taxon>Eukaryota</taxon>
        <taxon>Fungi</taxon>
        <taxon>Dikarya</taxon>
        <taxon>Ascomycota</taxon>
        <taxon>Pezizomycotina</taxon>
        <taxon>Eurotiomycetes</taxon>
        <taxon>Eurotiomycetidae</taxon>
        <taxon>Eurotiales</taxon>
        <taxon>Thermoascaceae</taxon>
        <taxon>Paecilomyces</taxon>
    </lineage>
</organism>
<feature type="region of interest" description="Disordered" evidence="5">
    <location>
        <begin position="42"/>
        <end position="121"/>
    </location>
</feature>
<feature type="compositionally biased region" description="Polar residues" evidence="5">
    <location>
        <begin position="111"/>
        <end position="121"/>
    </location>
</feature>
<feature type="region of interest" description="Disordered" evidence="5">
    <location>
        <begin position="226"/>
        <end position="256"/>
    </location>
</feature>
<accession>A0ABR3XWF3</accession>
<dbReference type="EMBL" id="JAVDPF010000009">
    <property type="protein sequence ID" value="KAL1880343.1"/>
    <property type="molecule type" value="Genomic_DNA"/>
</dbReference>
<evidence type="ECO:0000256" key="3">
    <source>
        <dbReference type="ARBA" id="ARBA00022989"/>
    </source>
</evidence>
<feature type="region of interest" description="Disordered" evidence="5">
    <location>
        <begin position="276"/>
        <end position="347"/>
    </location>
</feature>
<evidence type="ECO:0000256" key="1">
    <source>
        <dbReference type="ARBA" id="ARBA00004167"/>
    </source>
</evidence>